<dbReference type="GO" id="GO:0006465">
    <property type="term" value="P:signal peptide processing"/>
    <property type="evidence" value="ECO:0007669"/>
    <property type="project" value="InterPro"/>
</dbReference>
<dbReference type="GO" id="GO:0009003">
    <property type="term" value="F:signal peptidase activity"/>
    <property type="evidence" value="ECO:0007669"/>
    <property type="project" value="UniProtKB-EC"/>
</dbReference>
<dbReference type="NCBIfam" id="TIGR02227">
    <property type="entry name" value="sigpep_I_bact"/>
    <property type="match status" value="1"/>
</dbReference>
<feature type="domain" description="Peptidase S26" evidence="8">
    <location>
        <begin position="22"/>
        <end position="176"/>
    </location>
</feature>
<reference evidence="10" key="1">
    <citation type="submission" date="2017-01" db="EMBL/GenBank/DDBJ databases">
        <authorList>
            <person name="Varghese N."/>
            <person name="Submissions S."/>
        </authorList>
    </citation>
    <scope>NUCLEOTIDE SEQUENCE [LARGE SCALE GENOMIC DNA]</scope>
    <source>
        <strain evidence="10">DSM 45196</strain>
    </source>
</reference>
<dbReference type="OrthoDB" id="9802919at2"/>
<protein>
    <recommendedName>
        <fullName evidence="4 7">Signal peptidase I</fullName>
        <ecNumber evidence="4 7">3.4.21.89</ecNumber>
    </recommendedName>
</protein>
<sequence length="185" mass="20722">MSEFIPRSTRHGHSKRGNDETWEWVQALAIAVILALVIRYLVFSPFSVSGPSMLSTLHDGDLVIVNKVIYHFRDPKPGEVVVFHATENKDYIKRVIALPGQTVSAQNNMVRVNGKSIEEPYIDEGNRTADFEPVTVPKGHVFVMGDNRMNSSDSRSPELGPVPIDSIVGRADLVFWPANDFSFLW</sequence>
<evidence type="ECO:0000256" key="7">
    <source>
        <dbReference type="RuleBase" id="RU362042"/>
    </source>
</evidence>
<evidence type="ECO:0000256" key="5">
    <source>
        <dbReference type="ARBA" id="ARBA00022801"/>
    </source>
</evidence>
<keyword evidence="10" id="KW-1185">Reference proteome</keyword>
<proteinExistence type="inferred from homology"/>
<keyword evidence="7" id="KW-0812">Transmembrane</keyword>
<dbReference type="Proteomes" id="UP000186795">
    <property type="component" value="Unassembled WGS sequence"/>
</dbReference>
<evidence type="ECO:0000313" key="10">
    <source>
        <dbReference type="Proteomes" id="UP000186795"/>
    </source>
</evidence>
<evidence type="ECO:0000256" key="4">
    <source>
        <dbReference type="ARBA" id="ARBA00013208"/>
    </source>
</evidence>
<dbReference type="InterPro" id="IPR019758">
    <property type="entry name" value="Pept_S26A_signal_pept_1_CS"/>
</dbReference>
<dbReference type="PANTHER" id="PTHR43390:SF1">
    <property type="entry name" value="CHLOROPLAST PROCESSING PEPTIDASE"/>
    <property type="match status" value="1"/>
</dbReference>
<dbReference type="PROSITE" id="PS00761">
    <property type="entry name" value="SPASE_I_3"/>
    <property type="match status" value="1"/>
</dbReference>
<feature type="transmembrane region" description="Helical" evidence="7">
    <location>
        <begin position="24"/>
        <end position="43"/>
    </location>
</feature>
<comment type="subcellular location">
    <subcellularLocation>
        <location evidence="2">Cell membrane</location>
        <topology evidence="2">Single-pass type II membrane protein</topology>
    </subcellularLocation>
    <subcellularLocation>
        <location evidence="7">Membrane</location>
        <topology evidence="7">Single-pass type II membrane protein</topology>
    </subcellularLocation>
</comment>
<dbReference type="RefSeq" id="WP_009708944.1">
    <property type="nucleotide sequence ID" value="NZ_CP048103.1"/>
</dbReference>
<organism evidence="9 10">
    <name type="scientific">Kroppenstedtia eburnea</name>
    <dbReference type="NCBI Taxonomy" id="714067"/>
    <lineage>
        <taxon>Bacteria</taxon>
        <taxon>Bacillati</taxon>
        <taxon>Bacillota</taxon>
        <taxon>Bacilli</taxon>
        <taxon>Bacillales</taxon>
        <taxon>Thermoactinomycetaceae</taxon>
        <taxon>Kroppenstedtia</taxon>
    </lineage>
</organism>
<feature type="active site" evidence="6">
    <location>
        <position position="93"/>
    </location>
</feature>
<evidence type="ECO:0000256" key="6">
    <source>
        <dbReference type="PIRSR" id="PIRSR600223-1"/>
    </source>
</evidence>
<dbReference type="CDD" id="cd06530">
    <property type="entry name" value="S26_SPase_I"/>
    <property type="match status" value="1"/>
</dbReference>
<dbReference type="GO" id="GO:0005886">
    <property type="term" value="C:plasma membrane"/>
    <property type="evidence" value="ECO:0007669"/>
    <property type="project" value="UniProtKB-SubCell"/>
</dbReference>
<dbReference type="EMBL" id="FTOD01000001">
    <property type="protein sequence ID" value="SIS42849.1"/>
    <property type="molecule type" value="Genomic_DNA"/>
</dbReference>
<comment type="similarity">
    <text evidence="3 7">Belongs to the peptidase S26 family.</text>
</comment>
<keyword evidence="7" id="KW-0645">Protease</keyword>
<dbReference type="SUPFAM" id="SSF51306">
    <property type="entry name" value="LexA/Signal peptidase"/>
    <property type="match status" value="1"/>
</dbReference>
<dbReference type="GO" id="GO:0004252">
    <property type="term" value="F:serine-type endopeptidase activity"/>
    <property type="evidence" value="ECO:0007669"/>
    <property type="project" value="InterPro"/>
</dbReference>
<evidence type="ECO:0000256" key="2">
    <source>
        <dbReference type="ARBA" id="ARBA00004401"/>
    </source>
</evidence>
<keyword evidence="5 7" id="KW-0378">Hydrolase</keyword>
<dbReference type="PANTHER" id="PTHR43390">
    <property type="entry name" value="SIGNAL PEPTIDASE I"/>
    <property type="match status" value="1"/>
</dbReference>
<dbReference type="InterPro" id="IPR019533">
    <property type="entry name" value="Peptidase_S26"/>
</dbReference>
<evidence type="ECO:0000256" key="1">
    <source>
        <dbReference type="ARBA" id="ARBA00000677"/>
    </source>
</evidence>
<gene>
    <name evidence="9" type="ORF">SAMN05421790_101582</name>
</gene>
<dbReference type="PRINTS" id="PR00727">
    <property type="entry name" value="LEADERPTASE"/>
</dbReference>
<keyword evidence="7" id="KW-1133">Transmembrane helix</keyword>
<evidence type="ECO:0000313" key="9">
    <source>
        <dbReference type="EMBL" id="SIS42849.1"/>
    </source>
</evidence>
<keyword evidence="7" id="KW-0472">Membrane</keyword>
<dbReference type="Gene3D" id="2.10.109.10">
    <property type="entry name" value="Umud Fragment, subunit A"/>
    <property type="match status" value="1"/>
</dbReference>
<dbReference type="AlphaFoldDB" id="A0A1N7J0M8"/>
<comment type="catalytic activity">
    <reaction evidence="1 7">
        <text>Cleavage of hydrophobic, N-terminal signal or leader sequences from secreted and periplasmic proteins.</text>
        <dbReference type="EC" id="3.4.21.89"/>
    </reaction>
</comment>
<dbReference type="Pfam" id="PF10502">
    <property type="entry name" value="Peptidase_S26"/>
    <property type="match status" value="1"/>
</dbReference>
<dbReference type="InterPro" id="IPR036286">
    <property type="entry name" value="LexA/Signal_pep-like_sf"/>
</dbReference>
<accession>A0A1N7J0M8</accession>
<dbReference type="InterPro" id="IPR000223">
    <property type="entry name" value="Pept_S26A_signal_pept_1"/>
</dbReference>
<evidence type="ECO:0000256" key="3">
    <source>
        <dbReference type="ARBA" id="ARBA00009370"/>
    </source>
</evidence>
<dbReference type="EC" id="3.4.21.89" evidence="4 7"/>
<feature type="active site" evidence="6">
    <location>
        <position position="52"/>
    </location>
</feature>
<evidence type="ECO:0000259" key="8">
    <source>
        <dbReference type="Pfam" id="PF10502"/>
    </source>
</evidence>
<name>A0A1N7J0M8_9BACL</name>